<feature type="domain" description="Reverse transcriptase" evidence="1">
    <location>
        <begin position="1"/>
        <end position="234"/>
    </location>
</feature>
<comment type="caution">
    <text evidence="2">The sequence shown here is derived from an EMBL/GenBank/DDBJ whole genome shotgun (WGS) entry which is preliminary data.</text>
</comment>
<protein>
    <recommendedName>
        <fullName evidence="1">Reverse transcriptase domain-containing protein</fullName>
    </recommendedName>
</protein>
<evidence type="ECO:0000313" key="3">
    <source>
        <dbReference type="Proteomes" id="UP000829196"/>
    </source>
</evidence>
<gene>
    <name evidence="2" type="ORF">KFK09_013038</name>
</gene>
<accession>A0A8T3BGU7</accession>
<dbReference type="AlphaFoldDB" id="A0A8T3BGU7"/>
<evidence type="ECO:0000313" key="2">
    <source>
        <dbReference type="EMBL" id="KAI0512399.1"/>
    </source>
</evidence>
<dbReference type="EMBL" id="JAGYWB010000009">
    <property type="protein sequence ID" value="KAI0512399.1"/>
    <property type="molecule type" value="Genomic_DNA"/>
</dbReference>
<reference evidence="2" key="1">
    <citation type="journal article" date="2022" name="Front. Genet.">
        <title>Chromosome-Scale Assembly of the Dendrobium nobile Genome Provides Insights Into the Molecular Mechanism of the Biosynthesis of the Medicinal Active Ingredient of Dendrobium.</title>
        <authorList>
            <person name="Xu Q."/>
            <person name="Niu S.-C."/>
            <person name="Li K.-L."/>
            <person name="Zheng P.-J."/>
            <person name="Zhang X.-J."/>
            <person name="Jia Y."/>
            <person name="Liu Y."/>
            <person name="Niu Y.-X."/>
            <person name="Yu L.-H."/>
            <person name="Chen D.-F."/>
            <person name="Zhang G.-Q."/>
        </authorList>
    </citation>
    <scope>NUCLEOTIDE SEQUENCE</scope>
    <source>
        <tissue evidence="2">Leaf</tissue>
    </source>
</reference>
<evidence type="ECO:0000259" key="1">
    <source>
        <dbReference type="PROSITE" id="PS50878"/>
    </source>
</evidence>
<organism evidence="2 3">
    <name type="scientific">Dendrobium nobile</name>
    <name type="common">Orchid</name>
    <dbReference type="NCBI Taxonomy" id="94219"/>
    <lineage>
        <taxon>Eukaryota</taxon>
        <taxon>Viridiplantae</taxon>
        <taxon>Streptophyta</taxon>
        <taxon>Embryophyta</taxon>
        <taxon>Tracheophyta</taxon>
        <taxon>Spermatophyta</taxon>
        <taxon>Magnoliopsida</taxon>
        <taxon>Liliopsida</taxon>
        <taxon>Asparagales</taxon>
        <taxon>Orchidaceae</taxon>
        <taxon>Epidendroideae</taxon>
        <taxon>Malaxideae</taxon>
        <taxon>Dendrobiinae</taxon>
        <taxon>Dendrobium</taxon>
    </lineage>
</organism>
<dbReference type="Pfam" id="PF00078">
    <property type="entry name" value="RVT_1"/>
    <property type="match status" value="1"/>
</dbReference>
<dbReference type="InterPro" id="IPR000477">
    <property type="entry name" value="RT_dom"/>
</dbReference>
<dbReference type="Gene3D" id="3.30.70.270">
    <property type="match status" value="1"/>
</dbReference>
<dbReference type="SUPFAM" id="SSF56672">
    <property type="entry name" value="DNA/RNA polymerases"/>
    <property type="match status" value="1"/>
</dbReference>
<dbReference type="SMR" id="A0A8T3BGU7"/>
<dbReference type="InterPro" id="IPR043128">
    <property type="entry name" value="Rev_trsase/Diguanyl_cyclase"/>
</dbReference>
<proteinExistence type="predicted"/>
<dbReference type="Proteomes" id="UP000829196">
    <property type="component" value="Unassembled WGS sequence"/>
</dbReference>
<name>A0A8T3BGU7_DENNO</name>
<dbReference type="CDD" id="cd01650">
    <property type="entry name" value="RT_nLTR_like"/>
    <property type="match status" value="1"/>
</dbReference>
<dbReference type="PANTHER" id="PTHR19446">
    <property type="entry name" value="REVERSE TRANSCRIPTASES"/>
    <property type="match status" value="1"/>
</dbReference>
<dbReference type="OrthoDB" id="1706699at2759"/>
<dbReference type="InterPro" id="IPR043502">
    <property type="entry name" value="DNA/RNA_pol_sf"/>
</dbReference>
<dbReference type="PROSITE" id="PS50878">
    <property type="entry name" value="RT_POL"/>
    <property type="match status" value="1"/>
</dbReference>
<sequence length="234" mass="27342">MSDEWRMSVLILIFKNKGDAQDCANYRGIKLMCFTLKIWEGVMEHRLRRDTNVSQNQFGFMPGRLTMEAMHLLRGLTEKYRENEDIHMIFIDLEKAYDKVTREVLWRVIEKKGVNNAYIQIIKDMYVRSITCVQTQGGLIKYFSISIGLHQGSALSPYLFALIMDVLTRHLQEDVPWCMLFADDILLVDQSREGVEGKLELWRSTLESKGFRFSDLKQNIWIVILVVIDLVRGL</sequence>
<keyword evidence="3" id="KW-1185">Reference proteome</keyword>